<feature type="compositionally biased region" description="Basic residues" evidence="1">
    <location>
        <begin position="69"/>
        <end position="83"/>
    </location>
</feature>
<feature type="non-terminal residue" evidence="2">
    <location>
        <position position="1"/>
    </location>
</feature>
<dbReference type="GO" id="GO:0004316">
    <property type="term" value="F:3-oxoacyl-[acyl-carrier-protein] reductase (NADPH) activity"/>
    <property type="evidence" value="ECO:0007669"/>
    <property type="project" value="UniProtKB-EC"/>
</dbReference>
<dbReference type="EC" id="1.1.1.100" evidence="2"/>
<evidence type="ECO:0000313" key="2">
    <source>
        <dbReference type="EMBL" id="CAA9582808.1"/>
    </source>
</evidence>
<organism evidence="2">
    <name type="scientific">uncultured Thermomicrobiales bacterium</name>
    <dbReference type="NCBI Taxonomy" id="1645740"/>
    <lineage>
        <taxon>Bacteria</taxon>
        <taxon>Pseudomonadati</taxon>
        <taxon>Thermomicrobiota</taxon>
        <taxon>Thermomicrobia</taxon>
        <taxon>Thermomicrobiales</taxon>
        <taxon>environmental samples</taxon>
    </lineage>
</organism>
<reference evidence="2" key="1">
    <citation type="submission" date="2020-02" db="EMBL/GenBank/DDBJ databases">
        <authorList>
            <person name="Meier V. D."/>
        </authorList>
    </citation>
    <scope>NUCLEOTIDE SEQUENCE</scope>
    <source>
        <strain evidence="2">AVDCRST_MAG88</strain>
    </source>
</reference>
<feature type="compositionally biased region" description="Gly residues" evidence="1">
    <location>
        <begin position="37"/>
        <end position="53"/>
    </location>
</feature>
<gene>
    <name evidence="2" type="ORF">AVDCRST_MAG88-3556</name>
</gene>
<proteinExistence type="predicted"/>
<dbReference type="AlphaFoldDB" id="A0A6J4VTT0"/>
<keyword evidence="2" id="KW-0560">Oxidoreductase</keyword>
<dbReference type="EMBL" id="CADCWM010000859">
    <property type="protein sequence ID" value="CAA9582808.1"/>
    <property type="molecule type" value="Genomic_DNA"/>
</dbReference>
<feature type="non-terminal residue" evidence="2">
    <location>
        <position position="279"/>
    </location>
</feature>
<feature type="compositionally biased region" description="Gly residues" evidence="1">
    <location>
        <begin position="270"/>
        <end position="279"/>
    </location>
</feature>
<accession>A0A6J4VTT0</accession>
<feature type="region of interest" description="Disordered" evidence="1">
    <location>
        <begin position="200"/>
        <end position="279"/>
    </location>
</feature>
<protein>
    <submittedName>
        <fullName evidence="2">3-oxoacyl-[acyl-carrier protein] reductase</fullName>
        <ecNumber evidence="2">1.1.1.100</ecNumber>
    </submittedName>
</protein>
<feature type="compositionally biased region" description="Basic residues" evidence="1">
    <location>
        <begin position="202"/>
        <end position="234"/>
    </location>
</feature>
<evidence type="ECO:0000256" key="1">
    <source>
        <dbReference type="SAM" id="MobiDB-lite"/>
    </source>
</evidence>
<feature type="compositionally biased region" description="Basic and acidic residues" evidence="1">
    <location>
        <begin position="138"/>
        <end position="147"/>
    </location>
</feature>
<name>A0A6J4VTT0_9BACT</name>
<sequence>RGARHERRGGARPAGRARRPGDRQHPRARPHDRRVAGTGGGAGRRLGARGGRGPGRDRRAAGARGRGSRDRRRSRPARRGAPARRRDAGGARAPRPPRQQCRHESSRPLLGGRRRRLGLSAQRQPARALHPGAARGSANDRARRGGADRQCQLGAGPRAAARLRPLQRRQGRDRVADTQPGLRTGAARHHGELCRAGCDRRTTRRHIRSGRRTRDRRYPGRPRRPGGGHRRRRPLLLPAGVGLHDRPDAAGRWRPPWLPAGRASPRVGGPASGGRRAGI</sequence>
<feature type="region of interest" description="Disordered" evidence="1">
    <location>
        <begin position="1"/>
        <end position="151"/>
    </location>
</feature>